<dbReference type="Proteomes" id="UP001244341">
    <property type="component" value="Chromosome 11b"/>
</dbReference>
<protein>
    <submittedName>
        <fullName evidence="2">Uncharacterized protein</fullName>
    </submittedName>
</protein>
<organism evidence="2 3">
    <name type="scientific">Tetradesmus obliquus</name>
    <name type="common">Green alga</name>
    <name type="synonym">Acutodesmus obliquus</name>
    <dbReference type="NCBI Taxonomy" id="3088"/>
    <lineage>
        <taxon>Eukaryota</taxon>
        <taxon>Viridiplantae</taxon>
        <taxon>Chlorophyta</taxon>
        <taxon>core chlorophytes</taxon>
        <taxon>Chlorophyceae</taxon>
        <taxon>CS clade</taxon>
        <taxon>Sphaeropleales</taxon>
        <taxon>Scenedesmaceae</taxon>
        <taxon>Tetradesmus</taxon>
    </lineage>
</organism>
<keyword evidence="1" id="KW-0175">Coiled coil</keyword>
<evidence type="ECO:0000313" key="2">
    <source>
        <dbReference type="EMBL" id="WIA20004.1"/>
    </source>
</evidence>
<keyword evidence="3" id="KW-1185">Reference proteome</keyword>
<proteinExistence type="predicted"/>
<gene>
    <name evidence="2" type="ORF">OEZ85_005876</name>
</gene>
<accession>A0ABY8UEW2</accession>
<sequence length="140" mass="15189">MQQELESIQAELAGHKARLEEVRAGIHDAKASNNREEWQQLQALELELLGVIRELQAKENRLSSQSAAAAAAAGGAPAAAATAAANQALGRNTVNSRMVSMEEIIDEKLEQMKQQIDEQSKQIAALQQEGVVQFGHLKVH</sequence>
<evidence type="ECO:0000256" key="1">
    <source>
        <dbReference type="SAM" id="Coils"/>
    </source>
</evidence>
<evidence type="ECO:0000313" key="3">
    <source>
        <dbReference type="Proteomes" id="UP001244341"/>
    </source>
</evidence>
<feature type="coiled-coil region" evidence="1">
    <location>
        <begin position="5"/>
        <end position="61"/>
    </location>
</feature>
<dbReference type="EMBL" id="CP126218">
    <property type="protein sequence ID" value="WIA20004.1"/>
    <property type="molecule type" value="Genomic_DNA"/>
</dbReference>
<reference evidence="2 3" key="1">
    <citation type="submission" date="2023-05" db="EMBL/GenBank/DDBJ databases">
        <title>A 100% complete, gapless, phased diploid assembly of the Scenedesmus obliquus UTEX 3031 genome.</title>
        <authorList>
            <person name="Biondi T.C."/>
            <person name="Hanschen E.R."/>
            <person name="Kwon T."/>
            <person name="Eng W."/>
            <person name="Kruse C.P.S."/>
            <person name="Koehler S.I."/>
            <person name="Kunde Y."/>
            <person name="Gleasner C.D."/>
            <person name="You Mak K.T."/>
            <person name="Polle J."/>
            <person name="Hovde B.T."/>
            <person name="Starkenburg S.R."/>
        </authorList>
    </citation>
    <scope>NUCLEOTIDE SEQUENCE [LARGE SCALE GENOMIC DNA]</scope>
    <source>
        <strain evidence="2 3">DOE0152z</strain>
    </source>
</reference>
<name>A0ABY8UEW2_TETOB</name>
<feature type="coiled-coil region" evidence="1">
    <location>
        <begin position="98"/>
        <end position="129"/>
    </location>
</feature>